<evidence type="ECO:0000313" key="2">
    <source>
        <dbReference type="EMBL" id="NML30179.1"/>
    </source>
</evidence>
<gene>
    <name evidence="2" type="ORF">HHL14_04965</name>
</gene>
<keyword evidence="3" id="KW-1185">Reference proteome</keyword>
<dbReference type="RefSeq" id="WP_169496463.1">
    <property type="nucleotide sequence ID" value="NZ_JABBFZ010000002.1"/>
</dbReference>
<name>A0A7X9X2D5_9BURK</name>
<feature type="chain" id="PRO_5031457204" description="UrcA family protein" evidence="1">
    <location>
        <begin position="25"/>
        <end position="94"/>
    </location>
</feature>
<keyword evidence="1" id="KW-0732">Signal</keyword>
<evidence type="ECO:0000256" key="1">
    <source>
        <dbReference type="SAM" id="SignalP"/>
    </source>
</evidence>
<evidence type="ECO:0008006" key="4">
    <source>
        <dbReference type="Google" id="ProtNLM"/>
    </source>
</evidence>
<proteinExistence type="predicted"/>
<dbReference type="AlphaFoldDB" id="A0A7X9X2D5"/>
<dbReference type="EMBL" id="JABBFZ010000002">
    <property type="protein sequence ID" value="NML30179.1"/>
    <property type="molecule type" value="Genomic_DNA"/>
</dbReference>
<comment type="caution">
    <text evidence="2">The sequence shown here is derived from an EMBL/GenBank/DDBJ whole genome shotgun (WGS) entry which is preliminary data.</text>
</comment>
<dbReference type="Proteomes" id="UP000583127">
    <property type="component" value="Unassembled WGS sequence"/>
</dbReference>
<sequence>MAGKPAAFAALVVAMLVAANALVAANDINADPASTAAPDCSARYAALLDLAELARRDGKASEVVMRGLSAQGGAMSECLPSTHRVRDVRVLHAH</sequence>
<reference evidence="2 3" key="1">
    <citation type="submission" date="2020-04" db="EMBL/GenBank/DDBJ databases">
        <title>Paraburkholderia sp. G-4-1-8 isolated from soil.</title>
        <authorList>
            <person name="Dahal R.H."/>
        </authorList>
    </citation>
    <scope>NUCLEOTIDE SEQUENCE [LARGE SCALE GENOMIC DNA]</scope>
    <source>
        <strain evidence="2 3">G-4-1-8</strain>
    </source>
</reference>
<evidence type="ECO:0000313" key="3">
    <source>
        <dbReference type="Proteomes" id="UP000583127"/>
    </source>
</evidence>
<accession>A0A7X9X2D5</accession>
<feature type="signal peptide" evidence="1">
    <location>
        <begin position="1"/>
        <end position="24"/>
    </location>
</feature>
<organism evidence="2 3">
    <name type="scientific">Paraburkholderia antibiotica</name>
    <dbReference type="NCBI Taxonomy" id="2728839"/>
    <lineage>
        <taxon>Bacteria</taxon>
        <taxon>Pseudomonadati</taxon>
        <taxon>Pseudomonadota</taxon>
        <taxon>Betaproteobacteria</taxon>
        <taxon>Burkholderiales</taxon>
        <taxon>Burkholderiaceae</taxon>
        <taxon>Paraburkholderia</taxon>
    </lineage>
</organism>
<protein>
    <recommendedName>
        <fullName evidence="4">UrcA family protein</fullName>
    </recommendedName>
</protein>